<evidence type="ECO:0000313" key="1">
    <source>
        <dbReference type="EMBL" id="PQJ29418.1"/>
    </source>
</evidence>
<evidence type="ECO:0000313" key="2">
    <source>
        <dbReference type="Proteomes" id="UP000239907"/>
    </source>
</evidence>
<proteinExistence type="predicted"/>
<sequence>MIVISALVSAGDPPVYMIFNNAPAIGEEQKDPTHTANFGVKLQEHCKKIGLECAVVYPGAPDVKYKSPTDYLIAKLKTPTKSQ</sequence>
<name>A0A2S7U353_9BACT</name>
<dbReference type="AlphaFoldDB" id="A0A2S7U353"/>
<protein>
    <submittedName>
        <fullName evidence="1">Uncharacterized protein</fullName>
    </submittedName>
</protein>
<comment type="caution">
    <text evidence="1">The sequence shown here is derived from an EMBL/GenBank/DDBJ whole genome shotgun (WGS) entry which is preliminary data.</text>
</comment>
<keyword evidence="2" id="KW-1185">Reference proteome</keyword>
<accession>A0A2S7U353</accession>
<dbReference type="Proteomes" id="UP000239907">
    <property type="component" value="Unassembled WGS sequence"/>
</dbReference>
<organism evidence="1 2">
    <name type="scientific">Rubritalea profundi</name>
    <dbReference type="NCBI Taxonomy" id="1658618"/>
    <lineage>
        <taxon>Bacteria</taxon>
        <taxon>Pseudomonadati</taxon>
        <taxon>Verrucomicrobiota</taxon>
        <taxon>Verrucomicrobiia</taxon>
        <taxon>Verrucomicrobiales</taxon>
        <taxon>Rubritaleaceae</taxon>
        <taxon>Rubritalea</taxon>
    </lineage>
</organism>
<reference evidence="1 2" key="1">
    <citation type="submission" date="2016-12" db="EMBL/GenBank/DDBJ databases">
        <title>Study of bacterial adaptation to deep sea.</title>
        <authorList>
            <person name="Song J."/>
            <person name="Yoshizawa S."/>
            <person name="Kogure K."/>
        </authorList>
    </citation>
    <scope>NUCLEOTIDE SEQUENCE [LARGE SCALE GENOMIC DNA]</scope>
    <source>
        <strain evidence="1 2">SAORIC-165</strain>
    </source>
</reference>
<dbReference type="EMBL" id="MQWA01000001">
    <property type="protein sequence ID" value="PQJ29418.1"/>
    <property type="molecule type" value="Genomic_DNA"/>
</dbReference>
<gene>
    <name evidence="1" type="ORF">BSZ32_13590</name>
</gene>